<dbReference type="Proteomes" id="UP000499080">
    <property type="component" value="Unassembled WGS sequence"/>
</dbReference>
<organism evidence="1 2">
    <name type="scientific">Araneus ventricosus</name>
    <name type="common">Orbweaver spider</name>
    <name type="synonym">Epeira ventricosa</name>
    <dbReference type="NCBI Taxonomy" id="182803"/>
    <lineage>
        <taxon>Eukaryota</taxon>
        <taxon>Metazoa</taxon>
        <taxon>Ecdysozoa</taxon>
        <taxon>Arthropoda</taxon>
        <taxon>Chelicerata</taxon>
        <taxon>Arachnida</taxon>
        <taxon>Araneae</taxon>
        <taxon>Araneomorphae</taxon>
        <taxon>Entelegynae</taxon>
        <taxon>Araneoidea</taxon>
        <taxon>Araneidae</taxon>
        <taxon>Araneus</taxon>
    </lineage>
</organism>
<name>A0A4Y2W0T4_ARAVE</name>
<comment type="caution">
    <text evidence="1">The sequence shown here is derived from an EMBL/GenBank/DDBJ whole genome shotgun (WGS) entry which is preliminary data.</text>
</comment>
<reference evidence="1 2" key="1">
    <citation type="journal article" date="2019" name="Sci. Rep.">
        <title>Orb-weaving spider Araneus ventricosus genome elucidates the spidroin gene catalogue.</title>
        <authorList>
            <person name="Kono N."/>
            <person name="Nakamura H."/>
            <person name="Ohtoshi R."/>
            <person name="Moran D.A.P."/>
            <person name="Shinohara A."/>
            <person name="Yoshida Y."/>
            <person name="Fujiwara M."/>
            <person name="Mori M."/>
            <person name="Tomita M."/>
            <person name="Arakawa K."/>
        </authorList>
    </citation>
    <scope>NUCLEOTIDE SEQUENCE [LARGE SCALE GENOMIC DNA]</scope>
</reference>
<proteinExistence type="predicted"/>
<evidence type="ECO:0000313" key="2">
    <source>
        <dbReference type="Proteomes" id="UP000499080"/>
    </source>
</evidence>
<gene>
    <name evidence="1" type="ORF">AVEN_204314_1</name>
</gene>
<keyword evidence="2" id="KW-1185">Reference proteome</keyword>
<accession>A0A4Y2W0T4</accession>
<dbReference type="AlphaFoldDB" id="A0A4Y2W0T4"/>
<feature type="non-terminal residue" evidence="1">
    <location>
        <position position="1"/>
    </location>
</feature>
<sequence length="47" mass="5351">AFLELDDKVVYGYSDSDWGSPQEERVYLDLAITGVKQQCQVSWEPGK</sequence>
<dbReference type="EMBL" id="BGPR01053313">
    <property type="protein sequence ID" value="GBO30124.1"/>
    <property type="molecule type" value="Genomic_DNA"/>
</dbReference>
<evidence type="ECO:0000313" key="1">
    <source>
        <dbReference type="EMBL" id="GBO30124.1"/>
    </source>
</evidence>
<protein>
    <submittedName>
        <fullName evidence="1">Uncharacterized protein</fullName>
    </submittedName>
</protein>